<evidence type="ECO:0000313" key="2">
    <source>
        <dbReference type="EMBL" id="MVN78909.1"/>
    </source>
</evidence>
<reference evidence="2 3" key="1">
    <citation type="submission" date="2019-12" db="EMBL/GenBank/DDBJ databases">
        <title>Hymenobacter sp. HMF4947 Genome sequencing and assembly.</title>
        <authorList>
            <person name="Kang H."/>
            <person name="Cha I."/>
            <person name="Kim H."/>
            <person name="Joh K."/>
        </authorList>
    </citation>
    <scope>NUCLEOTIDE SEQUENCE [LARGE SCALE GENOMIC DNA]</scope>
    <source>
        <strain evidence="2 3">HMF4947</strain>
    </source>
</reference>
<name>A0A7K1TKG9_9BACT</name>
<dbReference type="AlphaFoldDB" id="A0A7K1TKG9"/>
<evidence type="ECO:0000259" key="1">
    <source>
        <dbReference type="Pfam" id="PF05838"/>
    </source>
</evidence>
<keyword evidence="3" id="KW-1185">Reference proteome</keyword>
<accession>A0A7K1TKG9</accession>
<protein>
    <recommendedName>
        <fullName evidence="1">TtsA-like Glycoside hydrolase family 108 domain-containing protein</fullName>
    </recommendedName>
</protein>
<gene>
    <name evidence="2" type="ORF">GO988_21480</name>
</gene>
<dbReference type="EMBL" id="WQKZ01000008">
    <property type="protein sequence ID" value="MVN78909.1"/>
    <property type="molecule type" value="Genomic_DNA"/>
</dbReference>
<proteinExistence type="predicted"/>
<feature type="domain" description="TtsA-like Glycoside hydrolase family 108" evidence="1">
    <location>
        <begin position="11"/>
        <end position="116"/>
    </location>
</feature>
<organism evidence="2 3">
    <name type="scientific">Hymenobacter ginkgonis</name>
    <dbReference type="NCBI Taxonomy" id="2682976"/>
    <lineage>
        <taxon>Bacteria</taxon>
        <taxon>Pseudomonadati</taxon>
        <taxon>Bacteroidota</taxon>
        <taxon>Cytophagia</taxon>
        <taxon>Cytophagales</taxon>
        <taxon>Hymenobacteraceae</taxon>
        <taxon>Hymenobacter</taxon>
    </lineage>
</organism>
<dbReference type="Gene3D" id="1.20.141.10">
    <property type="entry name" value="Chitosanase, subunit A, domain 1"/>
    <property type="match status" value="1"/>
</dbReference>
<dbReference type="Pfam" id="PF05838">
    <property type="entry name" value="Glyco_hydro_108"/>
    <property type="match status" value="1"/>
</dbReference>
<dbReference type="InterPro" id="IPR023346">
    <property type="entry name" value="Lysozyme-like_dom_sf"/>
</dbReference>
<dbReference type="RefSeq" id="WP_157569515.1">
    <property type="nucleotide sequence ID" value="NZ_WQKZ01000008.1"/>
</dbReference>
<sequence>MADFQHFLPGLMGREGGYVDHPADPGKETYAGVARAYNPQWRGWALVDAVKTKLCLHSPVPAAKYAAINQALHGNAEMQVLISAFYKASYWDELQLDHVSSQALAEQMADHGTNAGTSRPAKMIQFAVNQVAGKPLLVVDGQLGMKSVTAINAADQAKLLKAFVQLRRDHYEYRTGVRTPAPDVLALLKSLKVVPDPTQKVFLKSWLARLPK</sequence>
<dbReference type="SUPFAM" id="SSF53955">
    <property type="entry name" value="Lysozyme-like"/>
    <property type="match status" value="1"/>
</dbReference>
<dbReference type="InterPro" id="IPR008565">
    <property type="entry name" value="TtsA-like_GH18_dom"/>
</dbReference>
<evidence type="ECO:0000313" key="3">
    <source>
        <dbReference type="Proteomes" id="UP000441336"/>
    </source>
</evidence>
<dbReference type="Proteomes" id="UP000441336">
    <property type="component" value="Unassembled WGS sequence"/>
</dbReference>
<comment type="caution">
    <text evidence="2">The sequence shown here is derived from an EMBL/GenBank/DDBJ whole genome shotgun (WGS) entry which is preliminary data.</text>
</comment>